<dbReference type="GO" id="GO:0030490">
    <property type="term" value="P:maturation of SSU-rRNA"/>
    <property type="evidence" value="ECO:0007669"/>
    <property type="project" value="UniProtKB-UniRule"/>
</dbReference>
<evidence type="ECO:0000256" key="1">
    <source>
        <dbReference type="ARBA" id="ARBA00022517"/>
    </source>
</evidence>
<dbReference type="AlphaFoldDB" id="A0A9D1JKV3"/>
<organism evidence="3 4">
    <name type="scientific">Candidatus Limivivens intestinipullorum</name>
    <dbReference type="NCBI Taxonomy" id="2840858"/>
    <lineage>
        <taxon>Bacteria</taxon>
        <taxon>Bacillati</taxon>
        <taxon>Bacillota</taxon>
        <taxon>Clostridia</taxon>
        <taxon>Lachnospirales</taxon>
        <taxon>Lachnospiraceae</taxon>
        <taxon>Lachnospiraceae incertae sedis</taxon>
        <taxon>Candidatus Limivivens</taxon>
    </lineage>
</organism>
<dbReference type="InterPro" id="IPR015946">
    <property type="entry name" value="KH_dom-like_a/b"/>
</dbReference>
<dbReference type="InterPro" id="IPR000238">
    <property type="entry name" value="RbfA"/>
</dbReference>
<dbReference type="InterPro" id="IPR020053">
    <property type="entry name" value="Ribosome-bd_factorA_CS"/>
</dbReference>
<proteinExistence type="inferred from homology"/>
<comment type="function">
    <text evidence="2">One of several proteins that assist in the late maturation steps of the functional core of the 30S ribosomal subunit. Associates with free 30S ribosomal subunits (but not with 30S subunits that are part of 70S ribosomes or polysomes). Required for efficient processing of 16S rRNA. May interact with the 5'-terminal helix region of 16S rRNA.</text>
</comment>
<comment type="similarity">
    <text evidence="2">Belongs to the RbfA family.</text>
</comment>
<dbReference type="GO" id="GO:0005829">
    <property type="term" value="C:cytosol"/>
    <property type="evidence" value="ECO:0007669"/>
    <property type="project" value="TreeGrafter"/>
</dbReference>
<reference evidence="3" key="1">
    <citation type="submission" date="2020-10" db="EMBL/GenBank/DDBJ databases">
        <authorList>
            <person name="Gilroy R."/>
        </authorList>
    </citation>
    <scope>NUCLEOTIDE SEQUENCE</scope>
    <source>
        <strain evidence="3">CHK190-19873</strain>
    </source>
</reference>
<accession>A0A9D1JKV3</accession>
<dbReference type="PANTHER" id="PTHR33515:SF1">
    <property type="entry name" value="RIBOSOME-BINDING FACTOR A, CHLOROPLASTIC-RELATED"/>
    <property type="match status" value="1"/>
</dbReference>
<sequence>MRKNSIKNTRINGEVLKELANIIRGEIKDPRIHPMTSVVAVEVAPDLKTCKAWISVLGDEKAQADTLAGLRSAEGYIRRELARTVNLRNTPEIRFVLDQSIEYGVNMSKKIDELKRKEKDDANAES</sequence>
<gene>
    <name evidence="2 3" type="primary">rbfA</name>
    <name evidence="3" type="ORF">IAB44_13105</name>
</gene>
<keyword evidence="2" id="KW-0963">Cytoplasm</keyword>
<name>A0A9D1JKV3_9FIRM</name>
<dbReference type="Pfam" id="PF02033">
    <property type="entry name" value="RBFA"/>
    <property type="match status" value="1"/>
</dbReference>
<comment type="subunit">
    <text evidence="2">Monomer. Binds 30S ribosomal subunits, but not 50S ribosomal subunits or 70S ribosomes.</text>
</comment>
<dbReference type="SUPFAM" id="SSF89919">
    <property type="entry name" value="Ribosome-binding factor A, RbfA"/>
    <property type="match status" value="1"/>
</dbReference>
<dbReference type="NCBIfam" id="TIGR00082">
    <property type="entry name" value="rbfA"/>
    <property type="match status" value="1"/>
</dbReference>
<dbReference type="Gene3D" id="3.30.300.20">
    <property type="match status" value="1"/>
</dbReference>
<evidence type="ECO:0000313" key="4">
    <source>
        <dbReference type="Proteomes" id="UP000823935"/>
    </source>
</evidence>
<dbReference type="PROSITE" id="PS01319">
    <property type="entry name" value="RBFA"/>
    <property type="match status" value="1"/>
</dbReference>
<evidence type="ECO:0000256" key="2">
    <source>
        <dbReference type="HAMAP-Rule" id="MF_00003"/>
    </source>
</evidence>
<evidence type="ECO:0000313" key="3">
    <source>
        <dbReference type="EMBL" id="HIS32462.1"/>
    </source>
</evidence>
<dbReference type="GO" id="GO:0043024">
    <property type="term" value="F:ribosomal small subunit binding"/>
    <property type="evidence" value="ECO:0007669"/>
    <property type="project" value="TreeGrafter"/>
</dbReference>
<dbReference type="PANTHER" id="PTHR33515">
    <property type="entry name" value="RIBOSOME-BINDING FACTOR A, CHLOROPLASTIC-RELATED"/>
    <property type="match status" value="1"/>
</dbReference>
<dbReference type="Proteomes" id="UP000823935">
    <property type="component" value="Unassembled WGS sequence"/>
</dbReference>
<dbReference type="EMBL" id="DVIQ01000082">
    <property type="protein sequence ID" value="HIS32462.1"/>
    <property type="molecule type" value="Genomic_DNA"/>
</dbReference>
<comment type="subcellular location">
    <subcellularLocation>
        <location evidence="2">Cytoplasm</location>
    </subcellularLocation>
</comment>
<keyword evidence="1 2" id="KW-0690">Ribosome biogenesis</keyword>
<dbReference type="HAMAP" id="MF_00003">
    <property type="entry name" value="RbfA"/>
    <property type="match status" value="1"/>
</dbReference>
<reference evidence="3" key="2">
    <citation type="journal article" date="2021" name="PeerJ">
        <title>Extensive microbial diversity within the chicken gut microbiome revealed by metagenomics and culture.</title>
        <authorList>
            <person name="Gilroy R."/>
            <person name="Ravi A."/>
            <person name="Getino M."/>
            <person name="Pursley I."/>
            <person name="Horton D.L."/>
            <person name="Alikhan N.F."/>
            <person name="Baker D."/>
            <person name="Gharbi K."/>
            <person name="Hall N."/>
            <person name="Watson M."/>
            <person name="Adriaenssens E.M."/>
            <person name="Foster-Nyarko E."/>
            <person name="Jarju S."/>
            <person name="Secka A."/>
            <person name="Antonio M."/>
            <person name="Oren A."/>
            <person name="Chaudhuri R.R."/>
            <person name="La Ragione R."/>
            <person name="Hildebrand F."/>
            <person name="Pallen M.J."/>
        </authorList>
    </citation>
    <scope>NUCLEOTIDE SEQUENCE</scope>
    <source>
        <strain evidence="3">CHK190-19873</strain>
    </source>
</reference>
<protein>
    <recommendedName>
        <fullName evidence="2">Ribosome-binding factor A</fullName>
    </recommendedName>
</protein>
<comment type="caution">
    <text evidence="3">The sequence shown here is derived from an EMBL/GenBank/DDBJ whole genome shotgun (WGS) entry which is preliminary data.</text>
</comment>
<dbReference type="InterPro" id="IPR023799">
    <property type="entry name" value="RbfA_dom_sf"/>
</dbReference>